<dbReference type="PANTHER" id="PTHR30466:SF1">
    <property type="entry name" value="FMN REDUCTASE (NADH) RUTF"/>
    <property type="match status" value="1"/>
</dbReference>
<name>A0ABS5HFE9_9GAMM</name>
<organism evidence="3 4">
    <name type="scientific">Marinomonas vulgaris</name>
    <dbReference type="NCBI Taxonomy" id="2823372"/>
    <lineage>
        <taxon>Bacteria</taxon>
        <taxon>Pseudomonadati</taxon>
        <taxon>Pseudomonadota</taxon>
        <taxon>Gammaproteobacteria</taxon>
        <taxon>Oceanospirillales</taxon>
        <taxon>Oceanospirillaceae</taxon>
        <taxon>Marinomonas</taxon>
    </lineage>
</organism>
<accession>A0ABS5HFE9</accession>
<dbReference type="SMART" id="SM00903">
    <property type="entry name" value="Flavin_Reduct"/>
    <property type="match status" value="1"/>
</dbReference>
<proteinExistence type="predicted"/>
<dbReference type="RefSeq" id="WP_211537062.1">
    <property type="nucleotide sequence ID" value="NZ_JAGSSV010000017.1"/>
</dbReference>
<evidence type="ECO:0000313" key="3">
    <source>
        <dbReference type="EMBL" id="MBR7889674.1"/>
    </source>
</evidence>
<dbReference type="Gene3D" id="2.30.110.10">
    <property type="entry name" value="Electron Transport, Fmn-binding Protein, Chain A"/>
    <property type="match status" value="1"/>
</dbReference>
<dbReference type="EMBL" id="JAGSSV010000017">
    <property type="protein sequence ID" value="MBR7889674.1"/>
    <property type="molecule type" value="Genomic_DNA"/>
</dbReference>
<dbReference type="SUPFAM" id="SSF50475">
    <property type="entry name" value="FMN-binding split barrel"/>
    <property type="match status" value="1"/>
</dbReference>
<dbReference type="PANTHER" id="PTHR30466">
    <property type="entry name" value="FLAVIN REDUCTASE"/>
    <property type="match status" value="1"/>
</dbReference>
<dbReference type="Proteomes" id="UP000679722">
    <property type="component" value="Unassembled WGS sequence"/>
</dbReference>
<dbReference type="Pfam" id="PF01613">
    <property type="entry name" value="Flavin_Reduct"/>
    <property type="match status" value="1"/>
</dbReference>
<comment type="caution">
    <text evidence="3">The sequence shown here is derived from an EMBL/GenBank/DDBJ whole genome shotgun (WGS) entry which is preliminary data.</text>
</comment>
<sequence>MSTYDPRALRDAFGSFMTGVTVVTAVSKTGEKVGFTANSFTSISMDPPLLMVCPANKLSSFDVFEQCDHFSVSVLAEDQQHASNTFASSKGDRFSEVECSADEFGTPLIEGAVAHFSCSAFHKIPAGDHLMLVGKVESFSSNDKLGLGYAKGGYFSLGMEHKAEDMAHGKCASVGALIESAGNLLVQKTDSGYTLPVVDISQNEGSRASLARYLTTLGGDFEISQVFSVYEKATTNNFVAFYRVDCSSGSIPSDCEYVSLDALSTLPFISSDLTAMVKRFVTEKQNGVFKLYFGNEVEGDVR</sequence>
<keyword evidence="4" id="KW-1185">Reference proteome</keyword>
<feature type="domain" description="Flavin reductase like" evidence="2">
    <location>
        <begin position="13"/>
        <end position="156"/>
    </location>
</feature>
<keyword evidence="1" id="KW-0560">Oxidoreductase</keyword>
<evidence type="ECO:0000256" key="1">
    <source>
        <dbReference type="ARBA" id="ARBA00023002"/>
    </source>
</evidence>
<gene>
    <name evidence="3" type="ORF">J9B83_12050</name>
</gene>
<reference evidence="4" key="1">
    <citation type="submission" date="2023-07" db="EMBL/GenBank/DDBJ databases">
        <title>Marinomonas vulgaris A79, complete genome.</title>
        <authorList>
            <person name="Ying J.-J."/>
        </authorList>
    </citation>
    <scope>NUCLEOTIDE SEQUENCE [LARGE SCALE GENOMIC DNA]</scope>
    <source>
        <strain evidence="4">A79</strain>
    </source>
</reference>
<protein>
    <submittedName>
        <fullName evidence="3">Flavin reductase family protein</fullName>
    </submittedName>
</protein>
<evidence type="ECO:0000259" key="2">
    <source>
        <dbReference type="SMART" id="SM00903"/>
    </source>
</evidence>
<evidence type="ECO:0000313" key="4">
    <source>
        <dbReference type="Proteomes" id="UP000679722"/>
    </source>
</evidence>
<dbReference type="InterPro" id="IPR012349">
    <property type="entry name" value="Split_barrel_FMN-bd"/>
</dbReference>
<dbReference type="Gene3D" id="3.90.79.10">
    <property type="entry name" value="Nucleoside Triphosphate Pyrophosphohydrolase"/>
    <property type="match status" value="1"/>
</dbReference>
<dbReference type="InterPro" id="IPR002563">
    <property type="entry name" value="Flavin_Rdtase-like_dom"/>
</dbReference>
<dbReference type="InterPro" id="IPR050268">
    <property type="entry name" value="NADH-dep_flavin_reductase"/>
</dbReference>